<dbReference type="RefSeq" id="WP_189346081.1">
    <property type="nucleotide sequence ID" value="NZ_BMYT01000003.1"/>
</dbReference>
<dbReference type="PROSITE" id="PS51186">
    <property type="entry name" value="GNAT"/>
    <property type="match status" value="1"/>
</dbReference>
<dbReference type="InterPro" id="IPR016181">
    <property type="entry name" value="Acyl_CoA_acyltransferase"/>
</dbReference>
<feature type="domain" description="N-acetyltransferase" evidence="1">
    <location>
        <begin position="7"/>
        <end position="167"/>
    </location>
</feature>
<keyword evidence="3" id="KW-1185">Reference proteome</keyword>
<dbReference type="Proteomes" id="UP000620127">
    <property type="component" value="Unassembled WGS sequence"/>
</dbReference>
<organism evidence="2 3">
    <name type="scientific">Undibacterium macrobrachii</name>
    <dbReference type="NCBI Taxonomy" id="1119058"/>
    <lineage>
        <taxon>Bacteria</taxon>
        <taxon>Pseudomonadati</taxon>
        <taxon>Pseudomonadota</taxon>
        <taxon>Betaproteobacteria</taxon>
        <taxon>Burkholderiales</taxon>
        <taxon>Oxalobacteraceae</taxon>
        <taxon>Undibacterium</taxon>
    </lineage>
</organism>
<name>A0ABQ2XFQ4_9BURK</name>
<protein>
    <recommendedName>
        <fullName evidence="1">N-acetyltransferase domain-containing protein</fullName>
    </recommendedName>
</protein>
<dbReference type="PANTHER" id="PTHR43792:SF1">
    <property type="entry name" value="N-ACETYLTRANSFERASE DOMAIN-CONTAINING PROTEIN"/>
    <property type="match status" value="1"/>
</dbReference>
<evidence type="ECO:0000313" key="2">
    <source>
        <dbReference type="EMBL" id="GGX14597.1"/>
    </source>
</evidence>
<comment type="caution">
    <text evidence="2">The sequence shown here is derived from an EMBL/GenBank/DDBJ whole genome shotgun (WGS) entry which is preliminary data.</text>
</comment>
<accession>A0ABQ2XFQ4</accession>
<evidence type="ECO:0000313" key="3">
    <source>
        <dbReference type="Proteomes" id="UP000620127"/>
    </source>
</evidence>
<dbReference type="Pfam" id="PF13302">
    <property type="entry name" value="Acetyltransf_3"/>
    <property type="match status" value="1"/>
</dbReference>
<dbReference type="SUPFAM" id="SSF54427">
    <property type="entry name" value="NTF2-like"/>
    <property type="match status" value="1"/>
</dbReference>
<dbReference type="SUPFAM" id="SSF55729">
    <property type="entry name" value="Acyl-CoA N-acyltransferases (Nat)"/>
    <property type="match status" value="1"/>
</dbReference>
<dbReference type="InterPro" id="IPR032710">
    <property type="entry name" value="NTF2-like_dom_sf"/>
</dbReference>
<reference evidence="3" key="1">
    <citation type="journal article" date="2019" name="Int. J. Syst. Evol. Microbiol.">
        <title>The Global Catalogue of Microorganisms (GCM) 10K type strain sequencing project: providing services to taxonomists for standard genome sequencing and annotation.</title>
        <authorList>
            <consortium name="The Broad Institute Genomics Platform"/>
            <consortium name="The Broad Institute Genome Sequencing Center for Infectious Disease"/>
            <person name="Wu L."/>
            <person name="Ma J."/>
        </authorList>
    </citation>
    <scope>NUCLEOTIDE SEQUENCE [LARGE SCALE GENOMIC DNA]</scope>
    <source>
        <strain evidence="3">KCTC 23916</strain>
    </source>
</reference>
<evidence type="ECO:0000259" key="1">
    <source>
        <dbReference type="PROSITE" id="PS51186"/>
    </source>
</evidence>
<sequence length="300" mass="34793">MFTSENLYMRELEASDASFILELLNTQGFLRFIGDRQVRNLSDSLRYIQTVKENETISYWIVNLNHTDQAIGIVSMIKREYLAFHDIGFAFLPRYSGMGYAREASHAMLEHVIDQCHDQRILATVMPENINSIKLLQRLGLRFEAVLEEKNDSSSEILHVYSIMRDELLINRLSRNYFELFSNRHGATPKFDNLMAMCQPSVLFNNKIGDRFKATNLEQFIRPRQQILTNGYLSDFEEFELSSTTSIVGSIAQRQCVYGKRGVLDGRAFQQQGDKLIQFIKEDGQWKINSALWEDHVTHT</sequence>
<dbReference type="InterPro" id="IPR000182">
    <property type="entry name" value="GNAT_dom"/>
</dbReference>
<dbReference type="PANTHER" id="PTHR43792">
    <property type="entry name" value="GNAT FAMILY, PUTATIVE (AFU_ORTHOLOGUE AFUA_3G00765)-RELATED-RELATED"/>
    <property type="match status" value="1"/>
</dbReference>
<proteinExistence type="predicted"/>
<dbReference type="InterPro" id="IPR051531">
    <property type="entry name" value="N-acetyltransferase"/>
</dbReference>
<gene>
    <name evidence="2" type="ORF">GCM10011282_21050</name>
</gene>
<dbReference type="Gene3D" id="3.40.630.30">
    <property type="match status" value="1"/>
</dbReference>
<dbReference type="EMBL" id="BMYT01000003">
    <property type="protein sequence ID" value="GGX14597.1"/>
    <property type="molecule type" value="Genomic_DNA"/>
</dbReference>